<dbReference type="Pfam" id="PF00350">
    <property type="entry name" value="Dynamin_N"/>
    <property type="match status" value="1"/>
</dbReference>
<evidence type="ECO:0000313" key="9">
    <source>
        <dbReference type="Proteomes" id="UP001501218"/>
    </source>
</evidence>
<dbReference type="SUPFAM" id="SSF52540">
    <property type="entry name" value="P-loop containing nucleoside triphosphate hydrolases"/>
    <property type="match status" value="1"/>
</dbReference>
<dbReference type="Gene3D" id="3.40.50.300">
    <property type="entry name" value="P-loop containing nucleotide triphosphate hydrolases"/>
    <property type="match status" value="1"/>
</dbReference>
<keyword evidence="4" id="KW-0342">GTP-binding</keyword>
<evidence type="ECO:0000259" key="7">
    <source>
        <dbReference type="Pfam" id="PF00350"/>
    </source>
</evidence>
<evidence type="ECO:0000313" key="8">
    <source>
        <dbReference type="EMBL" id="GAA2333248.1"/>
    </source>
</evidence>
<feature type="compositionally biased region" description="Low complexity" evidence="6">
    <location>
        <begin position="488"/>
        <end position="513"/>
    </location>
</feature>
<name>A0ABP5SN86_9PSEU</name>
<feature type="domain" description="Dynamin N-terminal" evidence="7">
    <location>
        <begin position="44"/>
        <end position="177"/>
    </location>
</feature>
<dbReference type="EMBL" id="BAAARA010000002">
    <property type="protein sequence ID" value="GAA2333248.1"/>
    <property type="molecule type" value="Genomic_DNA"/>
</dbReference>
<evidence type="ECO:0000256" key="5">
    <source>
        <dbReference type="ARBA" id="ARBA00023136"/>
    </source>
</evidence>
<dbReference type="InterPro" id="IPR045063">
    <property type="entry name" value="Dynamin_N"/>
</dbReference>
<organism evidence="8 9">
    <name type="scientific">Saccharopolyspora halophila</name>
    <dbReference type="NCBI Taxonomy" id="405551"/>
    <lineage>
        <taxon>Bacteria</taxon>
        <taxon>Bacillati</taxon>
        <taxon>Actinomycetota</taxon>
        <taxon>Actinomycetes</taxon>
        <taxon>Pseudonocardiales</taxon>
        <taxon>Pseudonocardiaceae</taxon>
        <taxon>Saccharopolyspora</taxon>
    </lineage>
</organism>
<evidence type="ECO:0000256" key="6">
    <source>
        <dbReference type="SAM" id="MobiDB-lite"/>
    </source>
</evidence>
<keyword evidence="3" id="KW-0378">Hydrolase</keyword>
<sequence>MSTETLLERARGLLLRTMTFYRDDPRTSSWLRGRLERLDQPLRIAVSGRVKSGKSTLINALIGTELAPADAEERTQVPTFYQYGPEPKIMVHTPHGAVQNVPTSTLDAATIRDLQHWRPDEVARLVIESPTPGLESITLIETPGVASAAVQGNGREALAQILSESDAVLYLTRYPRQADLQFLQSVNELQTARSVPISTLVAFSRADETGSGGSEALVAAEKMTEKFRGDPTLGSFAQYFIPVVGLLGEAAHSMTEDDFKILVFLARLSDNDRETLLLSAERFVKAGLEAVPSPVRQRLLEKFGHFGISRCLDLLRGGVDSQQKLQDALIDESGMNHLRQTLHEQFVERQDALRARSALLAVDMVLRANARPGVHVLRAEFERLLTNAHEWNELRLLSALDSGQVRFSRPLQAEAKRLLGGSGQSPHARLGMDDNALTTDLADQAAAALNRWREQSVNPILARTERDAVRTVVRSCERIILQQAQGAAQQPAQPAQNSAQQAQNGAQQAGKQPEQQPARQGHNGGQGVRRPSNPQPVQGNPAASPQQPAATPVARQQPAQLAQPAAQPAQPAQPVQPAQPAQPAQPVQPSQPAQPVQPSQPGQPVQPSQPAQPAQPAQPVQTAQSGGQWLRPDDSGQQAESPELVGNRPVPETGEQGRGTGGRRRADEADTGTGRRRRADVDDAESGSGRRRRAEADDGDTGTGRRRRSTGPDTGGRRFHPGVGQSTGSHAKPDPEAGPAQFTDPTPSGRHYRD</sequence>
<dbReference type="Proteomes" id="UP001501218">
    <property type="component" value="Unassembled WGS sequence"/>
</dbReference>
<evidence type="ECO:0000256" key="3">
    <source>
        <dbReference type="ARBA" id="ARBA00022801"/>
    </source>
</evidence>
<keyword evidence="5" id="KW-0472">Membrane</keyword>
<protein>
    <recommendedName>
        <fullName evidence="7">Dynamin N-terminal domain-containing protein</fullName>
    </recommendedName>
</protein>
<comment type="subcellular location">
    <subcellularLocation>
        <location evidence="1">Membrane</location>
    </subcellularLocation>
</comment>
<feature type="region of interest" description="Disordered" evidence="6">
    <location>
        <begin position="488"/>
        <end position="754"/>
    </location>
</feature>
<reference evidence="9" key="1">
    <citation type="journal article" date="2019" name="Int. J. Syst. Evol. Microbiol.">
        <title>The Global Catalogue of Microorganisms (GCM) 10K type strain sequencing project: providing services to taxonomists for standard genome sequencing and annotation.</title>
        <authorList>
            <consortium name="The Broad Institute Genomics Platform"/>
            <consortium name="The Broad Institute Genome Sequencing Center for Infectious Disease"/>
            <person name="Wu L."/>
            <person name="Ma J."/>
        </authorList>
    </citation>
    <scope>NUCLEOTIDE SEQUENCE [LARGE SCALE GENOMIC DNA]</scope>
    <source>
        <strain evidence="9">JCM 16221</strain>
    </source>
</reference>
<accession>A0ABP5SN86</accession>
<evidence type="ECO:0000256" key="4">
    <source>
        <dbReference type="ARBA" id="ARBA00023134"/>
    </source>
</evidence>
<dbReference type="RefSeq" id="WP_344126216.1">
    <property type="nucleotide sequence ID" value="NZ_BAAARA010000002.1"/>
</dbReference>
<gene>
    <name evidence="8" type="ORF">GCM10009854_05800</name>
</gene>
<keyword evidence="2" id="KW-0547">Nucleotide-binding</keyword>
<dbReference type="InterPro" id="IPR027094">
    <property type="entry name" value="Mitofusin_fam"/>
</dbReference>
<evidence type="ECO:0000256" key="1">
    <source>
        <dbReference type="ARBA" id="ARBA00004370"/>
    </source>
</evidence>
<feature type="compositionally biased region" description="Low complexity" evidence="6">
    <location>
        <begin position="541"/>
        <end position="625"/>
    </location>
</feature>
<keyword evidence="9" id="KW-1185">Reference proteome</keyword>
<dbReference type="InterPro" id="IPR027417">
    <property type="entry name" value="P-loop_NTPase"/>
</dbReference>
<comment type="caution">
    <text evidence="8">The sequence shown here is derived from an EMBL/GenBank/DDBJ whole genome shotgun (WGS) entry which is preliminary data.</text>
</comment>
<dbReference type="PANTHER" id="PTHR10465:SF0">
    <property type="entry name" value="SARCALUMENIN"/>
    <property type="match status" value="1"/>
</dbReference>
<dbReference type="PANTHER" id="PTHR10465">
    <property type="entry name" value="TRANSMEMBRANE GTPASE FZO1"/>
    <property type="match status" value="1"/>
</dbReference>
<evidence type="ECO:0000256" key="2">
    <source>
        <dbReference type="ARBA" id="ARBA00022741"/>
    </source>
</evidence>
<proteinExistence type="predicted"/>